<keyword evidence="2" id="KW-1185">Reference proteome</keyword>
<proteinExistence type="predicted"/>
<gene>
    <name evidence="1" type="ORF">JFY71_11230</name>
</gene>
<evidence type="ECO:0000313" key="1">
    <source>
        <dbReference type="EMBL" id="QQK07832.1"/>
    </source>
</evidence>
<protein>
    <submittedName>
        <fullName evidence="1">Uncharacterized protein</fullName>
    </submittedName>
</protein>
<reference evidence="1 2" key="1">
    <citation type="journal article" date="2022" name="Int. J. Syst. Evol. Microbiol.">
        <title>Miniphocaeibacter halophilus sp. nov., an ammonium-tolerant acetate-producing bacterium isolated from a biogas system.</title>
        <authorList>
            <person name="Schnurer A."/>
            <person name="Singh A."/>
            <person name="Bi S."/>
            <person name="Qiao W."/>
            <person name="Westerholm M."/>
        </authorList>
    </citation>
    <scope>NUCLEOTIDE SEQUENCE [LARGE SCALE GENOMIC DNA]</scope>
    <source>
        <strain evidence="1 2">AMB_01</strain>
    </source>
</reference>
<dbReference type="Proteomes" id="UP000595814">
    <property type="component" value="Chromosome"/>
</dbReference>
<organism evidence="1 2">
    <name type="scientific">Miniphocaeibacter halophilus</name>
    <dbReference type="NCBI Taxonomy" id="2931922"/>
    <lineage>
        <taxon>Bacteria</taxon>
        <taxon>Bacillati</taxon>
        <taxon>Bacillota</taxon>
        <taxon>Tissierellia</taxon>
        <taxon>Tissierellales</taxon>
        <taxon>Peptoniphilaceae</taxon>
        <taxon>Miniphocaeibacter</taxon>
    </lineage>
</organism>
<evidence type="ECO:0000313" key="2">
    <source>
        <dbReference type="Proteomes" id="UP000595814"/>
    </source>
</evidence>
<accession>A0AC61MQS6</accession>
<name>A0AC61MQS6_9FIRM</name>
<sequence length="171" mass="20120">MKIPYSEKDNEEISEISKKPLKFLKILSLLSIIFILIGSCLFFYKANYYIFLLIIILLIQLIIDIYLNNQRKKVLTLKIENNWQFPTDVFIDTKLLNSNLKAEYNFALYGSLIVLLLSISIFIFLPNLSESAFFPLFASANILIFTFIMKSENYNYLSEKFEENYAYNLEK</sequence>
<dbReference type="EMBL" id="CP066744">
    <property type="protein sequence ID" value="QQK07832.1"/>
    <property type="molecule type" value="Genomic_DNA"/>
</dbReference>